<dbReference type="Pfam" id="PF04082">
    <property type="entry name" value="Fungal_trans"/>
    <property type="match status" value="1"/>
</dbReference>
<evidence type="ECO:0000313" key="7">
    <source>
        <dbReference type="Proteomes" id="UP000030672"/>
    </source>
</evidence>
<feature type="domain" description="Zn(2)-C6 fungal-type" evidence="5">
    <location>
        <begin position="9"/>
        <end position="36"/>
    </location>
</feature>
<feature type="compositionally biased region" description="Polar residues" evidence="4">
    <location>
        <begin position="54"/>
        <end position="64"/>
    </location>
</feature>
<evidence type="ECO:0000256" key="3">
    <source>
        <dbReference type="ARBA" id="ARBA00023242"/>
    </source>
</evidence>
<dbReference type="GeneID" id="63912479"/>
<dbReference type="SUPFAM" id="SSF57701">
    <property type="entry name" value="Zn2/Cys6 DNA-binding domain"/>
    <property type="match status" value="1"/>
</dbReference>
<dbReference type="Gene3D" id="4.10.240.10">
    <property type="entry name" value="Zn(2)-C6 fungal-type DNA-binding domain"/>
    <property type="match status" value="1"/>
</dbReference>
<evidence type="ECO:0000256" key="4">
    <source>
        <dbReference type="SAM" id="MobiDB-lite"/>
    </source>
</evidence>
<dbReference type="PANTHER" id="PTHR31001">
    <property type="entry name" value="UNCHARACTERIZED TRANSCRIPTIONAL REGULATORY PROTEIN"/>
    <property type="match status" value="1"/>
</dbReference>
<comment type="subcellular location">
    <subcellularLocation>
        <location evidence="1">Nucleus</location>
    </subcellularLocation>
</comment>
<protein>
    <recommendedName>
        <fullName evidence="5">Zn(2)-C6 fungal-type domain-containing protein</fullName>
    </recommendedName>
</protein>
<evidence type="ECO:0000256" key="1">
    <source>
        <dbReference type="ARBA" id="ARBA00004123"/>
    </source>
</evidence>
<dbReference type="GO" id="GO:0005634">
    <property type="term" value="C:nucleus"/>
    <property type="evidence" value="ECO:0007669"/>
    <property type="project" value="UniProtKB-SubCell"/>
</dbReference>
<dbReference type="STRING" id="1043003.A0A074WBU5"/>
<dbReference type="SMART" id="SM00066">
    <property type="entry name" value="GAL4"/>
    <property type="match status" value="1"/>
</dbReference>
<feature type="region of interest" description="Disordered" evidence="4">
    <location>
        <begin position="40"/>
        <end position="64"/>
    </location>
</feature>
<sequence length="637" mass="71644">KTTITRGHSCVACANRKVRCDGQRPCSTCRRSATQCLSKPVQPARAKRTRRARQPSTIRSTTPDSSKVVESSLCELVNERGHSRYVENVMWVGVGKELSAFSGQDEPDLDIDSPSDTSPASILGEGLIFGQSVVNLSDKHPDPSRIIWLWSTYLENVNILVRILHIPTVQPLILNMASDPTRPKTKEALLFSIYLAAICSVPQCDYAEAERIMGQPIGESIQLYTGLAQQALINARFLQTPNFLTLQALALFLVAQRARLDPQTMWQLTGVAIRSAQQLGFHREKALTSPSVSVFQAELRRRLWWELTLLESFAAKQCGVMSIISFRSLWDTNRPLNINDSALHPETQDVPHGVPGITETSFCSARFEVGELTIRYTSPDRTLQDPRDVDVAIEELQQRLENRLLKHCDPSIPWHKLLRLFCRGALARIKLTVQRHQMFASSGLSLDQRDSTFLLCLHLVEAPNSFTRDKALQKYLWQANAFFAIDAFMFLLGEIAYRTIEQPLPVPLGTVWAEIEKAFDSQPRLLYDESNAIYSAVRNLSLKAWEKTCGQNAEQAVPQFIRILRSRSATTNTSGEVTHTAALNTSTGDVAETNTFDGNEFNFDLDSLDPNWSKIAIPDDQEFWEYWQQFAADETGL</sequence>
<dbReference type="GO" id="GO:0008270">
    <property type="term" value="F:zinc ion binding"/>
    <property type="evidence" value="ECO:0007669"/>
    <property type="project" value="InterPro"/>
</dbReference>
<keyword evidence="7" id="KW-1185">Reference proteome</keyword>
<evidence type="ECO:0000259" key="5">
    <source>
        <dbReference type="PROSITE" id="PS50048"/>
    </source>
</evidence>
<organism evidence="6 7">
    <name type="scientific">Aureobasidium melanogenum (strain CBS 110374)</name>
    <name type="common">Aureobasidium pullulans var. melanogenum</name>
    <dbReference type="NCBI Taxonomy" id="1043003"/>
    <lineage>
        <taxon>Eukaryota</taxon>
        <taxon>Fungi</taxon>
        <taxon>Dikarya</taxon>
        <taxon>Ascomycota</taxon>
        <taxon>Pezizomycotina</taxon>
        <taxon>Dothideomycetes</taxon>
        <taxon>Dothideomycetidae</taxon>
        <taxon>Dothideales</taxon>
        <taxon>Saccotheciaceae</taxon>
        <taxon>Aureobasidium</taxon>
    </lineage>
</organism>
<dbReference type="AlphaFoldDB" id="A0A074WBU5"/>
<dbReference type="Proteomes" id="UP000030672">
    <property type="component" value="Unassembled WGS sequence"/>
</dbReference>
<accession>A0A074WBU5</accession>
<dbReference type="CDD" id="cd00067">
    <property type="entry name" value="GAL4"/>
    <property type="match status" value="1"/>
</dbReference>
<gene>
    <name evidence="6" type="ORF">M437DRAFT_26894</name>
</gene>
<name>A0A074WBU5_AURM1</name>
<evidence type="ECO:0000256" key="2">
    <source>
        <dbReference type="ARBA" id="ARBA00022723"/>
    </source>
</evidence>
<dbReference type="CDD" id="cd12148">
    <property type="entry name" value="fungal_TF_MHR"/>
    <property type="match status" value="1"/>
</dbReference>
<dbReference type="PANTHER" id="PTHR31001:SF85">
    <property type="entry name" value="ZN(II)2CYS6 TRANSCRIPTION FACTOR (EUROFUNG)"/>
    <property type="match status" value="1"/>
</dbReference>
<dbReference type="HOGENOM" id="CLU_004083_5_3_1"/>
<dbReference type="SMART" id="SM00906">
    <property type="entry name" value="Fungal_trans"/>
    <property type="match status" value="1"/>
</dbReference>
<keyword evidence="2" id="KW-0479">Metal-binding</keyword>
<dbReference type="GO" id="GO:0000981">
    <property type="term" value="F:DNA-binding transcription factor activity, RNA polymerase II-specific"/>
    <property type="evidence" value="ECO:0007669"/>
    <property type="project" value="InterPro"/>
</dbReference>
<dbReference type="InterPro" id="IPR036864">
    <property type="entry name" value="Zn2-C6_fun-type_DNA-bd_sf"/>
</dbReference>
<proteinExistence type="predicted"/>
<dbReference type="InterPro" id="IPR007219">
    <property type="entry name" value="XnlR_reg_dom"/>
</dbReference>
<dbReference type="InterPro" id="IPR050613">
    <property type="entry name" value="Sec_Metabolite_Reg"/>
</dbReference>
<dbReference type="GO" id="GO:0003677">
    <property type="term" value="F:DNA binding"/>
    <property type="evidence" value="ECO:0007669"/>
    <property type="project" value="InterPro"/>
</dbReference>
<dbReference type="EMBL" id="KL584824">
    <property type="protein sequence ID" value="KEQ67392.1"/>
    <property type="molecule type" value="Genomic_DNA"/>
</dbReference>
<dbReference type="PROSITE" id="PS50048">
    <property type="entry name" value="ZN2_CY6_FUNGAL_2"/>
    <property type="match status" value="1"/>
</dbReference>
<dbReference type="Pfam" id="PF00172">
    <property type="entry name" value="Zn_clus"/>
    <property type="match status" value="1"/>
</dbReference>
<feature type="non-terminal residue" evidence="6">
    <location>
        <position position="637"/>
    </location>
</feature>
<dbReference type="InterPro" id="IPR001138">
    <property type="entry name" value="Zn2Cys6_DnaBD"/>
</dbReference>
<reference evidence="6 7" key="1">
    <citation type="journal article" date="2014" name="BMC Genomics">
        <title>Genome sequencing of four Aureobasidium pullulans varieties: biotechnological potential, stress tolerance, and description of new species.</title>
        <authorList>
            <person name="Gostin Ar C."/>
            <person name="Ohm R.A."/>
            <person name="Kogej T."/>
            <person name="Sonjak S."/>
            <person name="Turk M."/>
            <person name="Zajc J."/>
            <person name="Zalar P."/>
            <person name="Grube M."/>
            <person name="Sun H."/>
            <person name="Han J."/>
            <person name="Sharma A."/>
            <person name="Chiniquy J."/>
            <person name="Ngan C.Y."/>
            <person name="Lipzen A."/>
            <person name="Barry K."/>
            <person name="Grigoriev I.V."/>
            <person name="Gunde-Cimerman N."/>
        </authorList>
    </citation>
    <scope>NUCLEOTIDE SEQUENCE [LARGE SCALE GENOMIC DNA]</scope>
    <source>
        <strain evidence="6 7">CBS 110374</strain>
    </source>
</reference>
<evidence type="ECO:0000313" key="6">
    <source>
        <dbReference type="EMBL" id="KEQ67392.1"/>
    </source>
</evidence>
<feature type="non-terminal residue" evidence="6">
    <location>
        <position position="1"/>
    </location>
</feature>
<dbReference type="RefSeq" id="XP_040884415.1">
    <property type="nucleotide sequence ID" value="XM_041019106.1"/>
</dbReference>
<keyword evidence="3" id="KW-0539">Nucleus</keyword>
<dbReference type="PROSITE" id="PS00463">
    <property type="entry name" value="ZN2_CY6_FUNGAL_1"/>
    <property type="match status" value="1"/>
</dbReference>
<dbReference type="GO" id="GO:0006351">
    <property type="term" value="P:DNA-templated transcription"/>
    <property type="evidence" value="ECO:0007669"/>
    <property type="project" value="InterPro"/>
</dbReference>